<dbReference type="PANTHER" id="PTHR23346:SF7">
    <property type="entry name" value="STALLED RIBOSOME SENSOR GCN1"/>
    <property type="match status" value="1"/>
</dbReference>
<dbReference type="PANTHER" id="PTHR23346">
    <property type="entry name" value="TRANSLATIONAL ACTIVATOR GCN1-RELATED"/>
    <property type="match status" value="1"/>
</dbReference>
<reference evidence="2" key="1">
    <citation type="journal article" date="2021" name="Nat. Commun.">
        <title>Genomic analyses provide insights into spinach domestication and the genetic basis of agronomic traits.</title>
        <authorList>
            <person name="Cai X."/>
            <person name="Sun X."/>
            <person name="Xu C."/>
            <person name="Sun H."/>
            <person name="Wang X."/>
            <person name="Ge C."/>
            <person name="Zhang Z."/>
            <person name="Wang Q."/>
            <person name="Fei Z."/>
            <person name="Jiao C."/>
            <person name="Wang Q."/>
        </authorList>
    </citation>
    <scope>NUCLEOTIDE SEQUENCE [LARGE SCALE GENOMIC DNA]</scope>
    <source>
        <strain evidence="2">cv. Varoflay</strain>
    </source>
</reference>
<proteinExistence type="predicted"/>
<keyword evidence="2" id="KW-1185">Reference proteome</keyword>
<gene>
    <name evidence="3" type="primary">LOC110795315</name>
</gene>
<sequence length="96" mass="10756">MINAGILIIYKHRRDIVSLLFPIFENYLNKKASDEEMYDLVREGVVIFTGAMAKHLGKDDPKVHSVVEKLLGVLNTHSEVVQRAVSSCLSPLMSSK</sequence>
<dbReference type="InterPro" id="IPR016024">
    <property type="entry name" value="ARM-type_fold"/>
</dbReference>
<dbReference type="Proteomes" id="UP000813463">
    <property type="component" value="Chromosome 5"/>
</dbReference>
<dbReference type="RefSeq" id="XP_021856006.2">
    <property type="nucleotide sequence ID" value="XM_022000314.2"/>
</dbReference>
<reference evidence="3" key="2">
    <citation type="submission" date="2025-08" db="UniProtKB">
        <authorList>
            <consortium name="RefSeq"/>
        </authorList>
    </citation>
    <scope>IDENTIFICATION</scope>
    <source>
        <tissue evidence="3">Leaf</tissue>
    </source>
</reference>
<dbReference type="GeneID" id="110795315"/>
<evidence type="ECO:0000256" key="1">
    <source>
        <dbReference type="ARBA" id="ARBA00022737"/>
    </source>
</evidence>
<dbReference type="GO" id="GO:0034198">
    <property type="term" value="P:cellular response to amino acid starvation"/>
    <property type="evidence" value="ECO:0007669"/>
    <property type="project" value="TreeGrafter"/>
</dbReference>
<evidence type="ECO:0000313" key="2">
    <source>
        <dbReference type="Proteomes" id="UP000813463"/>
    </source>
</evidence>
<dbReference type="KEGG" id="soe:110795315"/>
<evidence type="ECO:0000313" key="3">
    <source>
        <dbReference type="RefSeq" id="XP_021856006.2"/>
    </source>
</evidence>
<dbReference type="SUPFAM" id="SSF48371">
    <property type="entry name" value="ARM repeat"/>
    <property type="match status" value="1"/>
</dbReference>
<dbReference type="GO" id="GO:0006417">
    <property type="term" value="P:regulation of translation"/>
    <property type="evidence" value="ECO:0007669"/>
    <property type="project" value="TreeGrafter"/>
</dbReference>
<name>A0A9R0IVB0_SPIOL</name>
<accession>A0A9R0IVB0</accession>
<keyword evidence="1" id="KW-0677">Repeat</keyword>
<dbReference type="AlphaFoldDB" id="A0A9R0IVB0"/>
<organism evidence="2 3">
    <name type="scientific">Spinacia oleracea</name>
    <name type="common">Spinach</name>
    <dbReference type="NCBI Taxonomy" id="3562"/>
    <lineage>
        <taxon>Eukaryota</taxon>
        <taxon>Viridiplantae</taxon>
        <taxon>Streptophyta</taxon>
        <taxon>Embryophyta</taxon>
        <taxon>Tracheophyta</taxon>
        <taxon>Spermatophyta</taxon>
        <taxon>Magnoliopsida</taxon>
        <taxon>eudicotyledons</taxon>
        <taxon>Gunneridae</taxon>
        <taxon>Pentapetalae</taxon>
        <taxon>Caryophyllales</taxon>
        <taxon>Chenopodiaceae</taxon>
        <taxon>Chenopodioideae</taxon>
        <taxon>Anserineae</taxon>
        <taxon>Spinacia</taxon>
    </lineage>
</organism>
<dbReference type="GO" id="GO:0019887">
    <property type="term" value="F:protein kinase regulator activity"/>
    <property type="evidence" value="ECO:0007669"/>
    <property type="project" value="TreeGrafter"/>
</dbReference>
<dbReference type="GO" id="GO:0005829">
    <property type="term" value="C:cytosol"/>
    <property type="evidence" value="ECO:0007669"/>
    <property type="project" value="TreeGrafter"/>
</dbReference>
<protein>
    <submittedName>
        <fullName evidence="3">Protein ILITYHIA-like</fullName>
    </submittedName>
</protein>